<feature type="region of interest" description="Disordered" evidence="3">
    <location>
        <begin position="230"/>
        <end position="348"/>
    </location>
</feature>
<feature type="region of interest" description="Disordered" evidence="3">
    <location>
        <begin position="14"/>
        <end position="78"/>
    </location>
</feature>
<feature type="compositionally biased region" description="Low complexity" evidence="3">
    <location>
        <begin position="892"/>
        <end position="926"/>
    </location>
</feature>
<evidence type="ECO:0000313" key="6">
    <source>
        <dbReference type="Proteomes" id="UP000075886"/>
    </source>
</evidence>
<feature type="region of interest" description="Disordered" evidence="3">
    <location>
        <begin position="768"/>
        <end position="829"/>
    </location>
</feature>
<feature type="compositionally biased region" description="Basic and acidic residues" evidence="3">
    <location>
        <begin position="547"/>
        <end position="564"/>
    </location>
</feature>
<dbReference type="InterPro" id="IPR039336">
    <property type="entry name" value="Midnolin"/>
</dbReference>
<evidence type="ECO:0000256" key="1">
    <source>
        <dbReference type="ARBA" id="ARBA00004123"/>
    </source>
</evidence>
<feature type="compositionally biased region" description="Gly residues" evidence="3">
    <location>
        <begin position="28"/>
        <end position="63"/>
    </location>
</feature>
<feature type="domain" description="Ubiquitin-like" evidence="4">
    <location>
        <begin position="96"/>
        <end position="170"/>
    </location>
</feature>
<accession>A0A182QGN3</accession>
<dbReference type="Gene3D" id="3.10.20.90">
    <property type="entry name" value="Phosphatidylinositol 3-kinase Catalytic Subunit, Chain A, domain 1"/>
    <property type="match status" value="1"/>
</dbReference>
<evidence type="ECO:0000313" key="5">
    <source>
        <dbReference type="EnsemblMetazoa" id="AFAF009781-PA"/>
    </source>
</evidence>
<evidence type="ECO:0000256" key="3">
    <source>
        <dbReference type="SAM" id="MobiDB-lite"/>
    </source>
</evidence>
<sequence length="1284" mass="130304">MCCVLSDLCAKKRNQNGEPTRIMADIPGGSGAGSGGNSKSGGGSGGGGPAAGGDGDPGSGGGPPSSQPSSSSSAASAPSSSSFRVLRFGFGADGPITLEVTTTTGRNFSVRTNSDQTVEQLKKTISKRLTVSKDRICLLYRERELHDGTLLENGLMDGSKIILTPNVETGLLAQRAENTVMQALESLNDNQVNDFLSGKSPLNLSVRLGDHMMLIQLQLSTLNPSSQAQLAAGSTGSGRTVASGSSGGNAACKGSPAGGRTVFVKPGASSSSVVSQPNQQSPHLCSYHPYQQHVQRQQSGTGVSNGSAEAQDEVAHAAEIPTAPSKPNEVAGGNGEKAQSSSSRTYLQSVLASPPENQHPDARHYVLLRDSPEAGGGNELGGSSGQGTYFSVGQSSEGGMMMLIQGATDSSPSTGGETRDDAAATSGLPAGPGSGESATETADETRHLVLIQDPTAEEVAPSATGTGSLTPTVYLLENQPASDEKINGMYLLQRPKGLVPKRLFMPDVAQQSTDLPLTQPRSASGSKRACTSHDELLTVAAKRPAEVDAVEPRTARPAQDDSKARRITRVVSTRSRPDGASPSGVYLAGEEVAARPPTTTNAGGGGAVGQSPIKSLSNLVSARMVAEDDGSGPVEESPEEESVEAGGGGCSDPISANLTSCLCRRFESGGGVAGKVKPSDGRQKAKAHRHGAAAPSGELILPNGGVPMQQAAGRKNSSDAHQWLAGSSSSTDTTTTTNSSSSLENPALAEASRNLTQTLRKLSKRVFNSKAKHDASSHATTAHAPSASSTSSPSRASSSSAATSSSSSSASGSTTGAIGGAAATASPGRGISSGAVIESMKHHGKGIYSGTFSGTLNPALQDKFGLPKRDISTIIHILNDLLNATPQCAGRSASGATVGAAGASTSGRSNAGTKMYHEQQQQQQSQAAGVGGTNRTSWLVPAPMSSSSRSVVPATLAASQTTTKHVIQNAVASNRKHPMGMTACGCDGSAPAPCKSTNNPIYGRSLAQAGSGTGSSSSTITGGRSVILSAAPGSASSSLSSGSKIVTVIAPAATTAAPAGLPIVMCKCGAAMIKLIGGSGPAGGQCQSCQFKEAELENSKMRMKLENLRLIMQRKKERREARRQQAAPYGGDAGAARVKQSATNAGDGVLMMVDPTFESTVPVATEQQLNESPQAQTATLLHEQQHSEQKRECQEQQQTPEEKITSGEHPNEVQPVENVNQAASVAADGAVTSASATAAAATPTSAASPTTASSSPNDGATDAAGTPNGNSNAPHLVEEVDTVA</sequence>
<feature type="compositionally biased region" description="Low complexity" evidence="3">
    <location>
        <begin position="727"/>
        <end position="742"/>
    </location>
</feature>
<name>A0A182QGN3_9DIPT</name>
<organism evidence="5 6">
    <name type="scientific">Anopheles farauti</name>
    <dbReference type="NCBI Taxonomy" id="69004"/>
    <lineage>
        <taxon>Eukaryota</taxon>
        <taxon>Metazoa</taxon>
        <taxon>Ecdysozoa</taxon>
        <taxon>Arthropoda</taxon>
        <taxon>Hexapoda</taxon>
        <taxon>Insecta</taxon>
        <taxon>Pterygota</taxon>
        <taxon>Neoptera</taxon>
        <taxon>Endopterygota</taxon>
        <taxon>Diptera</taxon>
        <taxon>Nematocera</taxon>
        <taxon>Culicoidea</taxon>
        <taxon>Culicidae</taxon>
        <taxon>Anophelinae</taxon>
        <taxon>Anopheles</taxon>
    </lineage>
</organism>
<protein>
    <recommendedName>
        <fullName evidence="4">Ubiquitin-like domain-containing protein</fullName>
    </recommendedName>
</protein>
<dbReference type="EnsemblMetazoa" id="AFAF009781-RA">
    <property type="protein sequence ID" value="AFAF009781-PA"/>
    <property type="gene ID" value="AFAF009781"/>
</dbReference>
<feature type="region of interest" description="Disordered" evidence="3">
    <location>
        <begin position="1180"/>
        <end position="1284"/>
    </location>
</feature>
<keyword evidence="6" id="KW-1185">Reference proteome</keyword>
<feature type="region of interest" description="Disordered" evidence="3">
    <location>
        <begin position="370"/>
        <end position="442"/>
    </location>
</feature>
<evidence type="ECO:0000259" key="4">
    <source>
        <dbReference type="PROSITE" id="PS50053"/>
    </source>
</evidence>
<feature type="compositionally biased region" description="Low complexity" evidence="3">
    <location>
        <begin position="777"/>
        <end position="828"/>
    </location>
</feature>
<dbReference type="SUPFAM" id="SSF54236">
    <property type="entry name" value="Ubiquitin-like"/>
    <property type="match status" value="1"/>
</dbReference>
<feature type="compositionally biased region" description="Polar residues" evidence="3">
    <location>
        <begin position="230"/>
        <end position="244"/>
    </location>
</feature>
<feature type="region of interest" description="Disordered" evidence="3">
    <location>
        <begin position="669"/>
        <end position="749"/>
    </location>
</feature>
<dbReference type="PANTHER" id="PTHR23010:SF1">
    <property type="entry name" value="MIDNOLIN"/>
    <property type="match status" value="1"/>
</dbReference>
<feature type="region of interest" description="Disordered" evidence="3">
    <location>
        <begin position="892"/>
        <end position="937"/>
    </location>
</feature>
<proteinExistence type="predicted"/>
<feature type="compositionally biased region" description="Polar residues" evidence="3">
    <location>
        <begin position="388"/>
        <end position="397"/>
    </location>
</feature>
<reference evidence="5" key="2">
    <citation type="submission" date="2020-05" db="UniProtKB">
        <authorList>
            <consortium name="EnsemblMetazoa"/>
        </authorList>
    </citation>
    <scope>IDENTIFICATION</scope>
    <source>
        <strain evidence="5">FAR1</strain>
    </source>
</reference>
<feature type="compositionally biased region" description="Low complexity" evidence="3">
    <location>
        <begin position="67"/>
        <end position="78"/>
    </location>
</feature>
<dbReference type="Proteomes" id="UP000075886">
    <property type="component" value="Unassembled WGS sequence"/>
</dbReference>
<comment type="subcellular location">
    <subcellularLocation>
        <location evidence="1">Nucleus</location>
    </subcellularLocation>
</comment>
<dbReference type="Pfam" id="PF00240">
    <property type="entry name" value="ubiquitin"/>
    <property type="match status" value="1"/>
</dbReference>
<reference evidence="6" key="1">
    <citation type="submission" date="2014-01" db="EMBL/GenBank/DDBJ databases">
        <title>The Genome Sequence of Anopheles farauti FAR1 (V2).</title>
        <authorList>
            <consortium name="The Broad Institute Genomics Platform"/>
            <person name="Neafsey D.E."/>
            <person name="Besansky N."/>
            <person name="Howell P."/>
            <person name="Walton C."/>
            <person name="Young S.K."/>
            <person name="Zeng Q."/>
            <person name="Gargeya S."/>
            <person name="Fitzgerald M."/>
            <person name="Haas B."/>
            <person name="Abouelleil A."/>
            <person name="Allen A.W."/>
            <person name="Alvarado L."/>
            <person name="Arachchi H.M."/>
            <person name="Berlin A.M."/>
            <person name="Chapman S.B."/>
            <person name="Gainer-Dewar J."/>
            <person name="Goldberg J."/>
            <person name="Griggs A."/>
            <person name="Gujja S."/>
            <person name="Hansen M."/>
            <person name="Howarth C."/>
            <person name="Imamovic A."/>
            <person name="Ireland A."/>
            <person name="Larimer J."/>
            <person name="McCowan C."/>
            <person name="Murphy C."/>
            <person name="Pearson M."/>
            <person name="Poon T.W."/>
            <person name="Priest M."/>
            <person name="Roberts A."/>
            <person name="Saif S."/>
            <person name="Shea T."/>
            <person name="Sisk P."/>
            <person name="Sykes S."/>
            <person name="Wortman J."/>
            <person name="Nusbaum C."/>
            <person name="Birren B."/>
        </authorList>
    </citation>
    <scope>NUCLEOTIDE SEQUENCE [LARGE SCALE GENOMIC DNA]</scope>
    <source>
        <strain evidence="6">FAR1</strain>
    </source>
</reference>
<dbReference type="InterPro" id="IPR029071">
    <property type="entry name" value="Ubiquitin-like_domsf"/>
</dbReference>
<dbReference type="InterPro" id="IPR000626">
    <property type="entry name" value="Ubiquitin-like_dom"/>
</dbReference>
<feature type="region of interest" description="Disordered" evidence="3">
    <location>
        <begin position="547"/>
        <end position="584"/>
    </location>
</feature>
<dbReference type="EMBL" id="AXCN02001428">
    <property type="status" value="NOT_ANNOTATED_CDS"/>
    <property type="molecule type" value="Genomic_DNA"/>
</dbReference>
<feature type="compositionally biased region" description="Low complexity" evidence="3">
    <location>
        <begin position="1222"/>
        <end position="1255"/>
    </location>
</feature>
<feature type="compositionally biased region" description="Polar residues" evidence="3">
    <location>
        <begin position="292"/>
        <end position="308"/>
    </location>
</feature>
<dbReference type="VEuPathDB" id="VectorBase:AFAF009781"/>
<dbReference type="SMART" id="SM00213">
    <property type="entry name" value="UBQ"/>
    <property type="match status" value="1"/>
</dbReference>
<feature type="region of interest" description="Disordered" evidence="3">
    <location>
        <begin position="623"/>
        <end position="651"/>
    </location>
</feature>
<keyword evidence="2" id="KW-0539">Nucleus</keyword>
<dbReference type="PANTHER" id="PTHR23010">
    <property type="entry name" value="MIDNOLIN"/>
    <property type="match status" value="1"/>
</dbReference>
<evidence type="ECO:0000256" key="2">
    <source>
        <dbReference type="ARBA" id="ARBA00023242"/>
    </source>
</evidence>
<feature type="compositionally biased region" description="Polar residues" evidence="3">
    <location>
        <begin position="407"/>
        <end position="416"/>
    </location>
</feature>
<feature type="compositionally biased region" description="Gly residues" evidence="3">
    <location>
        <begin position="374"/>
        <end position="385"/>
    </location>
</feature>
<dbReference type="PROSITE" id="PS50053">
    <property type="entry name" value="UBIQUITIN_2"/>
    <property type="match status" value="1"/>
</dbReference>
<dbReference type="GO" id="GO:0005634">
    <property type="term" value="C:nucleus"/>
    <property type="evidence" value="ECO:0007669"/>
    <property type="project" value="UniProtKB-SubCell"/>
</dbReference>
<feature type="compositionally biased region" description="Polar residues" evidence="3">
    <location>
        <begin position="337"/>
        <end position="348"/>
    </location>
</feature>
<feature type="compositionally biased region" description="Basic and acidic residues" evidence="3">
    <location>
        <begin position="1183"/>
        <end position="1211"/>
    </location>
</feature>
<feature type="region of interest" description="Disordered" evidence="3">
    <location>
        <begin position="1115"/>
        <end position="1138"/>
    </location>
</feature>
<feature type="compositionally biased region" description="Low complexity" evidence="3">
    <location>
        <begin position="269"/>
        <end position="282"/>
    </location>
</feature>